<feature type="domain" description="Heme-binding protein Shr-like Hb-interacting" evidence="2">
    <location>
        <begin position="1005"/>
        <end position="1079"/>
    </location>
</feature>
<evidence type="ECO:0000256" key="1">
    <source>
        <dbReference type="SAM" id="SignalP"/>
    </source>
</evidence>
<dbReference type="InterPro" id="IPR011432">
    <property type="entry name" value="Shr-like_HID"/>
</dbReference>
<accession>A0A939II72</accession>
<feature type="signal peptide" evidence="1">
    <location>
        <begin position="1"/>
        <end position="24"/>
    </location>
</feature>
<dbReference type="Proteomes" id="UP000664545">
    <property type="component" value="Unassembled WGS sequence"/>
</dbReference>
<evidence type="ECO:0000313" key="4">
    <source>
        <dbReference type="Proteomes" id="UP000664545"/>
    </source>
</evidence>
<feature type="domain" description="Heme-binding protein Shr-like Hb-interacting" evidence="2">
    <location>
        <begin position="216"/>
        <end position="307"/>
    </location>
</feature>
<feature type="chain" id="PRO_5037107151" evidence="1">
    <location>
        <begin position="25"/>
        <end position="1179"/>
    </location>
</feature>
<evidence type="ECO:0000259" key="2">
    <source>
        <dbReference type="Pfam" id="PF07550"/>
    </source>
</evidence>
<dbReference type="RefSeq" id="WP_206581088.1">
    <property type="nucleotide sequence ID" value="NZ_JAFJZZ010000001.1"/>
</dbReference>
<protein>
    <submittedName>
        <fullName evidence="3">DUF1533 domain-containing protein</fullName>
    </submittedName>
</protein>
<organism evidence="3 4">
    <name type="scientific">Clostridium aminobutyricum</name>
    <dbReference type="NCBI Taxonomy" id="33953"/>
    <lineage>
        <taxon>Bacteria</taxon>
        <taxon>Bacillati</taxon>
        <taxon>Bacillota</taxon>
        <taxon>Clostridia</taxon>
        <taxon>Eubacteriales</taxon>
        <taxon>Clostridiaceae</taxon>
        <taxon>Clostridium</taxon>
    </lineage>
</organism>
<dbReference type="Pfam" id="PF07550">
    <property type="entry name" value="Shr-like_HID"/>
    <property type="match status" value="4"/>
</dbReference>
<evidence type="ECO:0000313" key="3">
    <source>
        <dbReference type="EMBL" id="MBN7772273.1"/>
    </source>
</evidence>
<sequence>MKKVIAIALVAAVFITINISPAFAASMEIYGETKMNLWDLYITENNAERPDAISTATVDAVTQATYNPYDNKPVAIETGVDLGLIADSLILEKYEIKNEMVDRILNIWRDGYSIRVLGTSSTETNPLTKNVVKYTADDGTVYYLSYQAVKNALSDMQDFSWEHFVRQAVQGDSVNPPYRVKYLLNNGDFGKRVLISQQSVLAPPSLTLDSDFSDKAENLGKFIQLNFGNDADWANAVYAIKVNETGLLQGNMKLGSYSDHNGDTSFITGQDAADKSKIIIRLSQKFKLGENKLTFMARGYEDAEFTLNLNESQSTYPWIVSFQGVNEDNKDAPLTRDSIVKRGDVIRVDATDTKSYFSGKFDGIFIDGKPLQKEDTLKNSHTLYYEYTNLGKKLKVYTDTLTAGLHELHLIKHGYNDEIYFFTVSGEEELAAPDFTVQGEEVKVGGNTTIGGSVKGTPVVLKSDADSLQQWSDSIRKIFFINDSTGEVNQITGSTSAVLDVAAKTVSINGGSMNYWNTSGSHTLVIRSHGYTEARIPVKRVSAMPSGSSIDYRAADGAVVVSSNYSFMSADNLQNILINGTSYPASNFDTTISYSAPSTLIIPSEYFEAGTTATVKVITKNYSDLTNTITVPEEHIKRKPAPSTSLEQSNITKNGNIVLNFTDDAEWRAAIQTVVLRSASNLDTNYKSKTIATEAGKLTVGPVTLSAGSYTLIVTANGYQPLKIPVQVVDPVPGAVTSELQPNGSVTVKVEGSVSSYISGLSVSVDGQAVSSGKITKNSPTFTLSGDCFPVRKTYQVLMRSSGYADYSFQINTDVSEPPALAVLSQMDTATKTITVTFDPNEAWRAAITGAELIRSSGTAATVTIADKSQNGSLTLSVTGSLYSDDYTLKISADGYRKAMLPIKILSPVPTDVSYDLLTVDGVPETDILLKNYSYAGALKKIKVGNTILTRGEGFTVDTSQYIAVIPGIIDESEVQITLFADNYADKTITIVNRMSPPAVTLPVQMAKDAELTFSSNDSGWASAVSGVTIDSKAFTKDKLAVTGGDVSIPADKMKNAYVSAGTGKTIKVTAAGYRTLVLKNITIYEKLASAFQQTITWNDGGSLSIDLNDTSSSYYSVSKVYVNGTETTMITKPSYSNGYKLLLSAGNFTGLSGTTVQIKITGSSSSNLPELLIDVVIP</sequence>
<feature type="domain" description="Heme-binding protein Shr-like Hb-interacting" evidence="2">
    <location>
        <begin position="829"/>
        <end position="903"/>
    </location>
</feature>
<gene>
    <name evidence="3" type="ORF">JYB65_02755</name>
</gene>
<reference evidence="3" key="1">
    <citation type="submission" date="2021-02" db="EMBL/GenBank/DDBJ databases">
        <title>Abyssanaerobacter marinus gen.nov., sp., nov, anaerobic bacterium isolated from the Onnuri vent field of Indian Ocean and suggestion of Mogibacteriaceae fam. nov., and proposal of reclassification of ambiguous this family's genus member.</title>
        <authorList>
            <person name="Kim Y.J."/>
            <person name="Yang J.-A."/>
        </authorList>
    </citation>
    <scope>NUCLEOTIDE SEQUENCE</scope>
    <source>
        <strain evidence="3">DSM 2634</strain>
    </source>
</reference>
<comment type="caution">
    <text evidence="3">The sequence shown here is derived from an EMBL/GenBank/DDBJ whole genome shotgun (WGS) entry which is preliminary data.</text>
</comment>
<dbReference type="AlphaFoldDB" id="A0A939II72"/>
<keyword evidence="1" id="KW-0732">Signal</keyword>
<dbReference type="EMBL" id="JAFJZZ010000001">
    <property type="protein sequence ID" value="MBN7772273.1"/>
    <property type="molecule type" value="Genomic_DNA"/>
</dbReference>
<keyword evidence="4" id="KW-1185">Reference proteome</keyword>
<name>A0A939II72_CLOAM</name>
<feature type="domain" description="Heme-binding protein Shr-like Hb-interacting" evidence="2">
    <location>
        <begin position="650"/>
        <end position="724"/>
    </location>
</feature>
<proteinExistence type="predicted"/>